<evidence type="ECO:0000256" key="1">
    <source>
        <dbReference type="ARBA" id="ARBA00022729"/>
    </source>
</evidence>
<evidence type="ECO:0000313" key="4">
    <source>
        <dbReference type="EMBL" id="BDA80357.1"/>
    </source>
</evidence>
<dbReference type="PROSITE" id="PS51352">
    <property type="entry name" value="THIOREDOXIN_2"/>
    <property type="match status" value="1"/>
</dbReference>
<sequence length="383" mass="42666">MKIIANQHKTFTVFFIFSLFLSPSLFSQTDTSFQIQPNSNLEIKSGGSADITLDVFIPEDKHLYIKKASALSFNRPTEFSIQTKGFGALVKEAPSSEKKGDDFILQGKGSSKAGTYVLTIFETNGRSVSKVATNVVLEINTQWCITASEKCLEPKIIKKTLAVTISGEKQAIGGIKSRNTGGVQWISSLNSAKANAKSSKQNIFAIVTAPEWCGYCQHMENEVFSKDNVIKTLNSKFVPLQILDTSPDLNKFKFEGYPTMYILDGNGKVIDAELYGNNEKSFLAAIKKYESSPANDNSTSVNNDLTESAFTYIIKQEVKFKRNPDGSWNQIIGNSSATLTETSRDENYIILFNEKEKQSYALPLKGKKAYYLKNNKWEPFDLE</sequence>
<feature type="domain" description="Thioredoxin" evidence="3">
    <location>
        <begin position="154"/>
        <end position="291"/>
    </location>
</feature>
<accession>A0ABM7UTJ1</accession>
<dbReference type="PANTHER" id="PTHR15337">
    <property type="entry name" value="ANTERIOR GRADIENT PROTEIN-RELATED"/>
    <property type="match status" value="1"/>
</dbReference>
<dbReference type="InterPro" id="IPR036249">
    <property type="entry name" value="Thioredoxin-like_sf"/>
</dbReference>
<feature type="signal peptide" evidence="2">
    <location>
        <begin position="1"/>
        <end position="27"/>
    </location>
</feature>
<dbReference type="InterPro" id="IPR013766">
    <property type="entry name" value="Thioredoxin_domain"/>
</dbReference>
<name>A0ABM7UTJ1_9LEPT</name>
<evidence type="ECO:0000313" key="5">
    <source>
        <dbReference type="Proteomes" id="UP000245263"/>
    </source>
</evidence>
<organism evidence="4 5">
    <name type="scientific">Leptospira kobayashii</name>
    <dbReference type="NCBI Taxonomy" id="1917830"/>
    <lineage>
        <taxon>Bacteria</taxon>
        <taxon>Pseudomonadati</taxon>
        <taxon>Spirochaetota</taxon>
        <taxon>Spirochaetia</taxon>
        <taxon>Leptospirales</taxon>
        <taxon>Leptospiraceae</taxon>
        <taxon>Leptospira</taxon>
    </lineage>
</organism>
<dbReference type="PANTHER" id="PTHR15337:SF11">
    <property type="entry name" value="THIOREDOXIN DOMAIN-CONTAINING PROTEIN"/>
    <property type="match status" value="1"/>
</dbReference>
<dbReference type="RefSeq" id="WP_109021405.1">
    <property type="nucleotide sequence ID" value="NZ_AP025028.1"/>
</dbReference>
<dbReference type="Pfam" id="PF13899">
    <property type="entry name" value="Thioredoxin_7"/>
    <property type="match status" value="1"/>
</dbReference>
<gene>
    <name evidence="4" type="ORF">LPTSP3_g32870</name>
</gene>
<dbReference type="InterPro" id="IPR051099">
    <property type="entry name" value="AGR/TXD"/>
</dbReference>
<protein>
    <recommendedName>
        <fullName evidence="3">Thioredoxin domain-containing protein</fullName>
    </recommendedName>
</protein>
<keyword evidence="1 2" id="KW-0732">Signal</keyword>
<dbReference type="EMBL" id="AP025028">
    <property type="protein sequence ID" value="BDA80357.1"/>
    <property type="molecule type" value="Genomic_DNA"/>
</dbReference>
<evidence type="ECO:0000259" key="3">
    <source>
        <dbReference type="PROSITE" id="PS51352"/>
    </source>
</evidence>
<dbReference type="Proteomes" id="UP000245263">
    <property type="component" value="Chromosome 1"/>
</dbReference>
<reference evidence="4 5" key="1">
    <citation type="submission" date="2021-08" db="EMBL/GenBank/DDBJ databases">
        <title>Complete genome sequence of Leptospira kobayashii strain E30.</title>
        <authorList>
            <person name="Nakao R."/>
            <person name="Nakamura S."/>
            <person name="Masuzawa T."/>
            <person name="Koizumi N."/>
        </authorList>
    </citation>
    <scope>NUCLEOTIDE SEQUENCE [LARGE SCALE GENOMIC DNA]</scope>
    <source>
        <strain evidence="4 5">E30</strain>
    </source>
</reference>
<proteinExistence type="predicted"/>
<feature type="chain" id="PRO_5046576107" description="Thioredoxin domain-containing protein" evidence="2">
    <location>
        <begin position="28"/>
        <end position="383"/>
    </location>
</feature>
<dbReference type="SUPFAM" id="SSF52833">
    <property type="entry name" value="Thioredoxin-like"/>
    <property type="match status" value="1"/>
</dbReference>
<evidence type="ECO:0000256" key="2">
    <source>
        <dbReference type="SAM" id="SignalP"/>
    </source>
</evidence>
<keyword evidence="5" id="KW-1185">Reference proteome</keyword>
<dbReference type="Gene3D" id="3.40.30.10">
    <property type="entry name" value="Glutaredoxin"/>
    <property type="match status" value="1"/>
</dbReference>